<name>A0A336NBE2_BARGR</name>
<proteinExistence type="predicted"/>
<evidence type="ECO:0000313" key="1">
    <source>
        <dbReference type="EMBL" id="SSZ39390.1"/>
    </source>
</evidence>
<accession>A0A336NBE2</accession>
<evidence type="ECO:0000313" key="2">
    <source>
        <dbReference type="Proteomes" id="UP000253846"/>
    </source>
</evidence>
<organism evidence="1 2">
    <name type="scientific">Bartonella grahamii</name>
    <dbReference type="NCBI Taxonomy" id="33045"/>
    <lineage>
        <taxon>Bacteria</taxon>
        <taxon>Pseudomonadati</taxon>
        <taxon>Pseudomonadota</taxon>
        <taxon>Alphaproteobacteria</taxon>
        <taxon>Hyphomicrobiales</taxon>
        <taxon>Bartonellaceae</taxon>
        <taxon>Bartonella</taxon>
    </lineage>
</organism>
<gene>
    <name evidence="1" type="ORF">NCTC12860_00602</name>
</gene>
<dbReference type="Proteomes" id="UP000253846">
    <property type="component" value="Unassembled WGS sequence"/>
</dbReference>
<dbReference type="EMBL" id="UFTD01000001">
    <property type="protein sequence ID" value="SSZ39390.1"/>
    <property type="molecule type" value="Genomic_DNA"/>
</dbReference>
<protein>
    <submittedName>
        <fullName evidence="1">Uncharacterized protein</fullName>
    </submittedName>
</protein>
<reference evidence="1 2" key="1">
    <citation type="submission" date="2018-06" db="EMBL/GenBank/DDBJ databases">
        <authorList>
            <consortium name="Pathogen Informatics"/>
            <person name="Doyle S."/>
        </authorList>
    </citation>
    <scope>NUCLEOTIDE SEQUENCE [LARGE SCALE GENOMIC DNA]</scope>
    <source>
        <strain evidence="1 2">NCTC12860</strain>
    </source>
</reference>
<dbReference type="AlphaFoldDB" id="A0A336NBE2"/>
<dbReference type="RefSeq" id="WP_155914980.1">
    <property type="nucleotide sequence ID" value="NZ_CACVBG010000001.1"/>
</dbReference>
<sequence>MPLGCGGRIDNSISIAKEKDGACFGANRWGNKKSLVGALLRKVVDVFRV</sequence>